<organism evidence="6 7">
    <name type="scientific">Candidatus Acidiferrum panamense</name>
    <dbReference type="NCBI Taxonomy" id="2741543"/>
    <lineage>
        <taxon>Bacteria</taxon>
        <taxon>Pseudomonadati</taxon>
        <taxon>Acidobacteriota</taxon>
        <taxon>Terriglobia</taxon>
        <taxon>Candidatus Acidiferrales</taxon>
        <taxon>Candidatus Acidiferrum</taxon>
    </lineage>
</organism>
<reference evidence="6" key="1">
    <citation type="submission" date="2020-06" db="EMBL/GenBank/DDBJ databases">
        <title>Legume-microbial interactions unlock mineral nutrients during tropical forest succession.</title>
        <authorList>
            <person name="Epihov D.Z."/>
        </authorList>
    </citation>
    <scope>NUCLEOTIDE SEQUENCE [LARGE SCALE GENOMIC DNA]</scope>
    <source>
        <strain evidence="6">Pan2503</strain>
    </source>
</reference>
<evidence type="ECO:0000256" key="3">
    <source>
        <dbReference type="SAM" id="MobiDB-lite"/>
    </source>
</evidence>
<dbReference type="Pfam" id="PF04734">
    <property type="entry name" value="Ceramidase_alk"/>
    <property type="match status" value="1"/>
</dbReference>
<dbReference type="GO" id="GO:0046872">
    <property type="term" value="F:metal ion binding"/>
    <property type="evidence" value="ECO:0007669"/>
    <property type="project" value="UniProtKB-KW"/>
</dbReference>
<keyword evidence="1" id="KW-0862">Zinc</keyword>
<keyword evidence="4" id="KW-0732">Signal</keyword>
<protein>
    <recommendedName>
        <fullName evidence="2">Neutral ceramidase</fullName>
        <ecNumber evidence="2">3.5.1.23</ecNumber>
    </recommendedName>
</protein>
<feature type="non-terminal residue" evidence="6">
    <location>
        <position position="358"/>
    </location>
</feature>
<comment type="caution">
    <text evidence="6">The sequence shown here is derived from an EMBL/GenBank/DDBJ whole genome shotgun (WGS) entry which is preliminary data.</text>
</comment>
<keyword evidence="2" id="KW-0746">Sphingolipid metabolism</keyword>
<feature type="compositionally biased region" description="Basic and acidic residues" evidence="3">
    <location>
        <begin position="347"/>
        <end position="358"/>
    </location>
</feature>
<evidence type="ECO:0000256" key="4">
    <source>
        <dbReference type="SAM" id="SignalP"/>
    </source>
</evidence>
<evidence type="ECO:0000313" key="6">
    <source>
        <dbReference type="EMBL" id="MBA0088486.1"/>
    </source>
</evidence>
<dbReference type="EMBL" id="JACDQQ010002519">
    <property type="protein sequence ID" value="MBA0088486.1"/>
    <property type="molecule type" value="Genomic_DNA"/>
</dbReference>
<dbReference type="AlphaFoldDB" id="A0A7V8SZY7"/>
<feature type="chain" id="PRO_5031505573" description="Neutral ceramidase" evidence="4">
    <location>
        <begin position="24"/>
        <end position="358"/>
    </location>
</feature>
<sequence length="358" mass="38547">MTMPNRPLRTILLMGTSLLLTVAAESRTLEAGAAKIDITPSADAALPMSGYADRKQGFRGIHDHIYARAIVLGDGSRLAAVVAWELIGVPNAVWEDLSGRIARETGIPSEYLLLCAVHDHSAPAPFGMYGNDSPKSAAYTKQVEDATVEVIRKAKETLQPAQIGIGTGKANVNVNRREYSPETGWWLGYNPEGPSDKTVTVVRFEALSGKPIALLINYAVHAVVMGGENDQISGDLAGATSRYVESYYRGKTEDAPRSDAGAAIQLRPEKTSEGVVALWTSGAAGDQNPISLSRGSDFTMVESLGKILGEEAVRVAGAIHTTNQLRIWGQQQVIRCPGRSVEPGPLPRKEYRWRDADP</sequence>
<keyword evidence="1" id="KW-0479">Metal-binding</keyword>
<dbReference type="InterPro" id="IPR006823">
    <property type="entry name" value="Ceramidase_alk"/>
</dbReference>
<dbReference type="GO" id="GO:0017040">
    <property type="term" value="F:N-acylsphingosine amidohydrolase activity"/>
    <property type="evidence" value="ECO:0007669"/>
    <property type="project" value="UniProtKB-UniRule"/>
</dbReference>
<feature type="signal peptide" evidence="4">
    <location>
        <begin position="1"/>
        <end position="23"/>
    </location>
</feature>
<dbReference type="GO" id="GO:0016020">
    <property type="term" value="C:membrane"/>
    <property type="evidence" value="ECO:0007669"/>
    <property type="project" value="GOC"/>
</dbReference>
<evidence type="ECO:0000256" key="2">
    <source>
        <dbReference type="RuleBase" id="RU366019"/>
    </source>
</evidence>
<evidence type="ECO:0000259" key="5">
    <source>
        <dbReference type="Pfam" id="PF04734"/>
    </source>
</evidence>
<keyword evidence="7" id="KW-1185">Reference proteome</keyword>
<gene>
    <name evidence="6" type="ORF">HRJ53_26165</name>
</gene>
<dbReference type="EC" id="3.5.1.23" evidence="2"/>
<feature type="binding site" evidence="1">
    <location>
        <position position="118"/>
    </location>
    <ligand>
        <name>Zn(2+)</name>
        <dbReference type="ChEBI" id="CHEBI:29105"/>
    </ligand>
</feature>
<dbReference type="PANTHER" id="PTHR12670">
    <property type="entry name" value="CERAMIDASE"/>
    <property type="match status" value="1"/>
</dbReference>
<accession>A0A7V8SZY7</accession>
<dbReference type="PANTHER" id="PTHR12670:SF1">
    <property type="entry name" value="NEUTRAL CERAMIDASE"/>
    <property type="match status" value="1"/>
</dbReference>
<comment type="catalytic activity">
    <reaction evidence="2">
        <text>an N-acylsphing-4-enine + H2O = sphing-4-enine + a fatty acid</text>
        <dbReference type="Rhea" id="RHEA:20856"/>
        <dbReference type="ChEBI" id="CHEBI:15377"/>
        <dbReference type="ChEBI" id="CHEBI:28868"/>
        <dbReference type="ChEBI" id="CHEBI:52639"/>
        <dbReference type="ChEBI" id="CHEBI:57756"/>
        <dbReference type="EC" id="3.5.1.23"/>
    </reaction>
</comment>
<feature type="region of interest" description="Disordered" evidence="3">
    <location>
        <begin position="339"/>
        <end position="358"/>
    </location>
</feature>
<evidence type="ECO:0000313" key="7">
    <source>
        <dbReference type="Proteomes" id="UP000567293"/>
    </source>
</evidence>
<keyword evidence="2" id="KW-0443">Lipid metabolism</keyword>
<name>A0A7V8SZY7_9BACT</name>
<dbReference type="GO" id="GO:0046514">
    <property type="term" value="P:ceramide catabolic process"/>
    <property type="evidence" value="ECO:0007669"/>
    <property type="project" value="InterPro"/>
</dbReference>
<dbReference type="GO" id="GO:0046512">
    <property type="term" value="P:sphingosine biosynthetic process"/>
    <property type="evidence" value="ECO:0007669"/>
    <property type="project" value="TreeGrafter"/>
</dbReference>
<evidence type="ECO:0000256" key="1">
    <source>
        <dbReference type="PIRSR" id="PIRSR606823-2"/>
    </source>
</evidence>
<feature type="binding site" evidence="1">
    <location>
        <position position="221"/>
    </location>
    <ligand>
        <name>Zn(2+)</name>
        <dbReference type="ChEBI" id="CHEBI:29105"/>
    </ligand>
</feature>
<dbReference type="Proteomes" id="UP000567293">
    <property type="component" value="Unassembled WGS sequence"/>
</dbReference>
<dbReference type="GO" id="GO:0042759">
    <property type="term" value="P:long-chain fatty acid biosynthetic process"/>
    <property type="evidence" value="ECO:0007669"/>
    <property type="project" value="TreeGrafter"/>
</dbReference>
<proteinExistence type="inferred from homology"/>
<comment type="similarity">
    <text evidence="2">Belongs to the neutral ceramidase family.</text>
</comment>
<keyword evidence="2" id="KW-0378">Hydrolase</keyword>
<dbReference type="InterPro" id="IPR031329">
    <property type="entry name" value="NEUT/ALK_ceramidase_N"/>
</dbReference>
<comment type="cofactor">
    <cofactor evidence="1">
        <name>Zn(2+)</name>
        <dbReference type="ChEBI" id="CHEBI:29105"/>
    </cofactor>
    <text evidence="1">Binds 1 zinc ion per subunit.</text>
</comment>
<dbReference type="GO" id="GO:0005576">
    <property type="term" value="C:extracellular region"/>
    <property type="evidence" value="ECO:0007669"/>
    <property type="project" value="TreeGrafter"/>
</dbReference>
<feature type="domain" description="Neutral/alkaline non-lysosomal ceramidase N-terminal" evidence="5">
    <location>
        <begin position="31"/>
        <end position="289"/>
    </location>
</feature>